<keyword evidence="1" id="KW-0472">Membrane</keyword>
<name>M0AIW4_NATA1</name>
<protein>
    <submittedName>
        <fullName evidence="2">Uncharacterized protein</fullName>
    </submittedName>
</protein>
<dbReference type="AlphaFoldDB" id="M0AIW4"/>
<comment type="caution">
    <text evidence="2">The sequence shown here is derived from an EMBL/GenBank/DDBJ whole genome shotgun (WGS) entry which is preliminary data.</text>
</comment>
<keyword evidence="3" id="KW-1185">Reference proteome</keyword>
<evidence type="ECO:0000313" key="3">
    <source>
        <dbReference type="Proteomes" id="UP000011554"/>
    </source>
</evidence>
<proteinExistence type="predicted"/>
<dbReference type="PATRIC" id="fig|29540.5.peg.3582"/>
<keyword evidence="1" id="KW-1133">Transmembrane helix</keyword>
<reference evidence="2 3" key="1">
    <citation type="journal article" date="2014" name="PLoS Genet.">
        <title>Phylogenetically driven sequencing of extremely halophilic archaea reveals strategies for static and dynamic osmo-response.</title>
        <authorList>
            <person name="Becker E.A."/>
            <person name="Seitzer P.M."/>
            <person name="Tritt A."/>
            <person name="Larsen D."/>
            <person name="Krusor M."/>
            <person name="Yao A.I."/>
            <person name="Wu D."/>
            <person name="Madern D."/>
            <person name="Eisen J.A."/>
            <person name="Darling A.E."/>
            <person name="Facciotti M.T."/>
        </authorList>
    </citation>
    <scope>NUCLEOTIDE SEQUENCE [LARGE SCALE GENOMIC DNA]</scope>
    <source>
        <strain evidence="2 3">DSM 12278</strain>
    </source>
</reference>
<gene>
    <name evidence="2" type="ORF">C481_17582</name>
</gene>
<sequence length="70" mass="7562">MAAVSDRLIILLIAATGLLVLFVGWELALVEAIEVNLSGWLEAVLFFVAFAVFAVLVFGVWAALKRIDGE</sequence>
<evidence type="ECO:0000256" key="1">
    <source>
        <dbReference type="SAM" id="Phobius"/>
    </source>
</evidence>
<evidence type="ECO:0000313" key="2">
    <source>
        <dbReference type="EMBL" id="ELY98464.1"/>
    </source>
</evidence>
<accession>M0AIW4</accession>
<dbReference type="eggNOG" id="ENOG502N63G">
    <property type="taxonomic scope" value="Archaea"/>
</dbReference>
<feature type="transmembrane region" description="Helical" evidence="1">
    <location>
        <begin position="44"/>
        <end position="64"/>
    </location>
</feature>
<organism evidence="2 3">
    <name type="scientific">Natrialba asiatica (strain ATCC 700177 / DSM 12278 / JCM 9576 / FERM P-10747 / NBRC 102637 / 172P1)</name>
    <dbReference type="NCBI Taxonomy" id="29540"/>
    <lineage>
        <taxon>Archaea</taxon>
        <taxon>Methanobacteriati</taxon>
        <taxon>Methanobacteriota</taxon>
        <taxon>Stenosarchaea group</taxon>
        <taxon>Halobacteria</taxon>
        <taxon>Halobacteriales</taxon>
        <taxon>Natrialbaceae</taxon>
        <taxon>Natrialba</taxon>
    </lineage>
</organism>
<keyword evidence="1" id="KW-0812">Transmembrane</keyword>
<dbReference type="RefSeq" id="WP_006110621.1">
    <property type="nucleotide sequence ID" value="NZ_AOIO01000039.1"/>
</dbReference>
<dbReference type="EMBL" id="AOIO01000039">
    <property type="protein sequence ID" value="ELY98464.1"/>
    <property type="molecule type" value="Genomic_DNA"/>
</dbReference>
<dbReference type="Proteomes" id="UP000011554">
    <property type="component" value="Unassembled WGS sequence"/>
</dbReference>